<dbReference type="OrthoDB" id="9905785at2"/>
<evidence type="ECO:0000313" key="1">
    <source>
        <dbReference type="EMBL" id="PQO47273.1"/>
    </source>
</evidence>
<sequence length="186" mass="20757">MSDALRQRLRESNPGWTEWNDLLALVESLEFQRVEQEYLGIFFAAGDRLCFAEIDADAAFPPFLPDYVPALYGLKPDEVEMSGGYAIELSDQEAQRGNLFSPLGNDAALGYPEFDPPAGTFPFQATNTGANVFLTADLAIVAPDASKEAFVTLDTLEAFTRRSIQAALDNHNWTRFYQTQMRDLMD</sequence>
<name>A0A2S8GS69_9BACT</name>
<proteinExistence type="predicted"/>
<comment type="caution">
    <text evidence="1">The sequence shown here is derived from an EMBL/GenBank/DDBJ whole genome shotgun (WGS) entry which is preliminary data.</text>
</comment>
<reference evidence="1 2" key="1">
    <citation type="submission" date="2018-02" db="EMBL/GenBank/DDBJ databases">
        <title>Comparative genomes isolates from brazilian mangrove.</title>
        <authorList>
            <person name="Araujo J.E."/>
            <person name="Taketani R.G."/>
            <person name="Silva M.C.P."/>
            <person name="Loureco M.V."/>
            <person name="Andreote F.D."/>
        </authorList>
    </citation>
    <scope>NUCLEOTIDE SEQUENCE [LARGE SCALE GENOMIC DNA]</scope>
    <source>
        <strain evidence="1 2">Nap-Phe MGV</strain>
    </source>
</reference>
<evidence type="ECO:0000313" key="2">
    <source>
        <dbReference type="Proteomes" id="UP000237819"/>
    </source>
</evidence>
<dbReference type="Proteomes" id="UP000237819">
    <property type="component" value="Unassembled WGS sequence"/>
</dbReference>
<gene>
    <name evidence="1" type="ORF">C5Y93_04320</name>
</gene>
<accession>A0A2S8GS69</accession>
<organism evidence="1 2">
    <name type="scientific">Blastopirellula marina</name>
    <dbReference type="NCBI Taxonomy" id="124"/>
    <lineage>
        <taxon>Bacteria</taxon>
        <taxon>Pseudomonadati</taxon>
        <taxon>Planctomycetota</taxon>
        <taxon>Planctomycetia</taxon>
        <taxon>Pirellulales</taxon>
        <taxon>Pirellulaceae</taxon>
        <taxon>Blastopirellula</taxon>
    </lineage>
</organism>
<dbReference type="EMBL" id="PUHZ01000005">
    <property type="protein sequence ID" value="PQO47273.1"/>
    <property type="molecule type" value="Genomic_DNA"/>
</dbReference>
<dbReference type="AlphaFoldDB" id="A0A2S8GS69"/>
<evidence type="ECO:0008006" key="3">
    <source>
        <dbReference type="Google" id="ProtNLM"/>
    </source>
</evidence>
<dbReference type="RefSeq" id="WP_105334161.1">
    <property type="nucleotide sequence ID" value="NZ_PUHZ01000005.1"/>
</dbReference>
<protein>
    <recommendedName>
        <fullName evidence="3">SMI1/KNR4 family protein</fullName>
    </recommendedName>
</protein>